<dbReference type="Pfam" id="PF25800">
    <property type="entry name" value="FimV_N"/>
    <property type="match status" value="1"/>
</dbReference>
<evidence type="ECO:0000259" key="3">
    <source>
        <dbReference type="Pfam" id="PF25800"/>
    </source>
</evidence>
<comment type="caution">
    <text evidence="4">The sequence shown here is derived from an EMBL/GenBank/DDBJ whole genome shotgun (WGS) entry which is preliminary data.</text>
</comment>
<gene>
    <name evidence="4" type="ORF">AB5I84_07915</name>
</gene>
<evidence type="ECO:0000313" key="4">
    <source>
        <dbReference type="EMBL" id="MEY1662070.1"/>
    </source>
</evidence>
<feature type="coiled-coil region" evidence="1">
    <location>
        <begin position="345"/>
        <end position="400"/>
    </location>
</feature>
<proteinExistence type="predicted"/>
<dbReference type="InterPro" id="IPR038440">
    <property type="entry name" value="FimV_C_sf"/>
</dbReference>
<dbReference type="PROSITE" id="PS51257">
    <property type="entry name" value="PROKAR_LIPOPROTEIN"/>
    <property type="match status" value="1"/>
</dbReference>
<evidence type="ECO:0000256" key="1">
    <source>
        <dbReference type="SAM" id="Coils"/>
    </source>
</evidence>
<accession>A0ABV4AK69</accession>
<dbReference type="NCBIfam" id="TIGR03505">
    <property type="entry name" value="FimV_core"/>
    <property type="match status" value="1"/>
</dbReference>
<dbReference type="RefSeq" id="WP_369455312.1">
    <property type="nucleotide sequence ID" value="NZ_JBGCUO010000001.1"/>
</dbReference>
<keyword evidence="1" id="KW-0175">Coiled coil</keyword>
<dbReference type="InterPro" id="IPR036779">
    <property type="entry name" value="LysM_dom_sf"/>
</dbReference>
<organism evidence="4 5">
    <name type="scientific">Isoalcanivorax beigongshangi</name>
    <dbReference type="NCBI Taxonomy" id="3238810"/>
    <lineage>
        <taxon>Bacteria</taxon>
        <taxon>Pseudomonadati</taxon>
        <taxon>Pseudomonadota</taxon>
        <taxon>Gammaproteobacteria</taxon>
        <taxon>Oceanospirillales</taxon>
        <taxon>Alcanivoracaceae</taxon>
        <taxon>Isoalcanivorax</taxon>
    </lineage>
</organism>
<dbReference type="Gene3D" id="3.10.350.10">
    <property type="entry name" value="LysM domain"/>
    <property type="match status" value="1"/>
</dbReference>
<keyword evidence="5" id="KW-1185">Reference proteome</keyword>
<name>A0ABV4AK69_9GAMM</name>
<dbReference type="Proteomes" id="UP001562065">
    <property type="component" value="Unassembled WGS sequence"/>
</dbReference>
<dbReference type="InterPro" id="IPR057840">
    <property type="entry name" value="FimV_N"/>
</dbReference>
<feature type="domain" description="FimV N-terminal" evidence="3">
    <location>
        <begin position="28"/>
        <end position="135"/>
    </location>
</feature>
<evidence type="ECO:0000313" key="5">
    <source>
        <dbReference type="Proteomes" id="UP001562065"/>
    </source>
</evidence>
<dbReference type="InterPro" id="IPR018392">
    <property type="entry name" value="LysM"/>
</dbReference>
<dbReference type="InterPro" id="IPR020012">
    <property type="entry name" value="LysM_FimV"/>
</dbReference>
<dbReference type="NCBIfam" id="TIGR03504">
    <property type="entry name" value="FimV_Cterm"/>
    <property type="match status" value="1"/>
</dbReference>
<evidence type="ECO:0000256" key="2">
    <source>
        <dbReference type="SAM" id="MobiDB-lite"/>
    </source>
</evidence>
<protein>
    <submittedName>
        <fullName evidence="4">FimV/HubP family polar landmark protein</fullName>
    </submittedName>
</protein>
<dbReference type="EMBL" id="JBGCUO010000001">
    <property type="protein sequence ID" value="MEY1662070.1"/>
    <property type="molecule type" value="Genomic_DNA"/>
</dbReference>
<dbReference type="InterPro" id="IPR020011">
    <property type="entry name" value="FimV_C"/>
</dbReference>
<feature type="region of interest" description="Disordered" evidence="2">
    <location>
        <begin position="142"/>
        <end position="192"/>
    </location>
</feature>
<reference evidence="4 5" key="1">
    <citation type="submission" date="2024-07" db="EMBL/GenBank/DDBJ databases">
        <authorList>
            <person name="Ren Q."/>
        </authorList>
    </citation>
    <scope>NUCLEOTIDE SEQUENCE [LARGE SCALE GENOMIC DNA]</scope>
    <source>
        <strain evidence="4 5">REN37</strain>
    </source>
</reference>
<dbReference type="CDD" id="cd00118">
    <property type="entry name" value="LysM"/>
    <property type="match status" value="1"/>
</dbReference>
<dbReference type="Gene3D" id="1.20.58.2200">
    <property type="match status" value="1"/>
</dbReference>
<feature type="region of interest" description="Disordered" evidence="2">
    <location>
        <begin position="457"/>
        <end position="479"/>
    </location>
</feature>
<sequence length="869" mass="91499">MKLKLMLRGAGVGLTTLACALPLSALALGVGEYSLHSYLNQPLEMEVMLTDTEALDVEELCIGLAAPADFERVGVERQGLHSELQFDLQLMDDGTGLLKISTRQPVREPYLNFLVEYQWPSGRMLREYTVLLDPPSYASSFTPTTLTPARPAAAPQAPAAAAQPDAVAPSPTAAAAPTTAPASAPVATPATRSAAAQERYQVQARDTLWRIALDTRPNSAVSVQQTMVAIQQLNPDAFIRGNLNLVREGAVLRLPSEEEIRRITTRDANASVAEQERAWRAMSAPAAAARAPLDGTGSSTVTAPAPATSEGRVTLVAADEGTDGGAGSGDAQARGSDPAALENELAIRAENLDRLRRENDELRSRLGDLDEQLDTSGQLLQLRDAQIAQLQQALKQLQGDDTDPTLAPVVLSGTLDQSAAETAATDVSAAAPAATEAGTVPADEAVAAAPGAVAGGKPAAEQSVAADKEPAKPMPPRPPAPAPIAEPSVLDMLLENPMIPVGGGVALLLVLLLLARRRKQAAAAEPVVEEPATLAPVVGDVDAEPEAEAIEVTAVVPEMAPEPETDPLEEVDSFVAYGQYPQAVRHLRTAIAAAPTRLDLKKRLFDVLAESQDDAAFRQEATKLSGLNDELDEHISALRARVFAAPVAAADELDFDQDFSAAPVAQEPASELDFKFDLGGDSSHNLDSNAAEPALIMDLEDEQFDLDAPSFDLPASDATLNTEVSLSLDDIPEALELDSDLSLDDDLSLDFSLDVPVARAEEVAPALDVAPDDALTDLSDEDFALELDDEPAAAEAAPAPEVVAAAPANTDDEFDFLADADENATKLDLARAYLDMGDRDGARDILGEVVEEGSDAQQQEARTLLAQLD</sequence>
<feature type="compositionally biased region" description="Low complexity" evidence="2">
    <location>
        <begin position="148"/>
        <end position="192"/>
    </location>
</feature>